<sequence length="738" mass="85574">MSRLIDDGAIEAIIRTDHYDPFQILGMHQVELAKGRPGLVVRAFLPDAGCAQVVDIRTGQRFPMKRLHPAGFFEGIIEERSEPFPYRLGAEYSNGATTEFFDSYSFLPTLGEMDTYLFNEGNHHQIYEKLGAHLRVVRYYDLSIGGIAFSVWAPNAKRVSVIGDFNHWDGRRHVMRSLGSSGIWEIFVPGLQTGQNYKFEIKLQNGALVEKCDPYAFYAEVRPKTASRIFDIDGYEWHDQDWVQNRGRRTWRKEPISIYECHLGSWMRVWEEGNRFLTYRELAPKLAEYVKSCGYTHVELLPITEHPLDISWGYQVTGFFAPTSRFGNPKDFMFFVDHMHQNGIGVILDWVPAHFPKDAHGLARFDGTALYEHADPRLGEHKDWSTYIFNFGRNEVKNFLISSALFWLDKYHIDGLRVDAVASMLYLDYSRRDGEWIPNRYGGRENLEAIEFLKYLNSITHEKFPGTLMIAEESTAFPGVSKPCYMGGLGFGFKWNMGWMHDTLEYFQKDPIHRKYHHNNLTFPLIYAFHENFISVLSHDEVVHGKGSMINKMPGDFWQKFANLRLLYSFMWTMPGKKLIFMGSDFGQWNEWNCNQSLDWHLLGFQSHQGLQRLMAHLNWLYRTEGSLHQRDHEPEGFEWIDFSDADASIVSWLRRGDHLDDITVFVGNFTPVPREGYRMGVPRHGFYREILNSDSELYFGSNMGNAGGVWSEDTPWQNRPCSIRINLPPLALVGFKP</sequence>
<dbReference type="GO" id="GO:0043169">
    <property type="term" value="F:cation binding"/>
    <property type="evidence" value="ECO:0007669"/>
    <property type="project" value="InterPro"/>
</dbReference>
<dbReference type="FunFam" id="2.60.40.10:FF:000169">
    <property type="entry name" value="1,4-alpha-glucan branching enzyme GlgB"/>
    <property type="match status" value="1"/>
</dbReference>
<comment type="caution">
    <text evidence="12">The sequence shown here is derived from an EMBL/GenBank/DDBJ whole genome shotgun (WGS) entry which is preliminary data.</text>
</comment>
<evidence type="ECO:0000256" key="7">
    <source>
        <dbReference type="ARBA" id="ARBA00023056"/>
    </source>
</evidence>
<dbReference type="InterPro" id="IPR004193">
    <property type="entry name" value="Glyco_hydro_13_N"/>
</dbReference>
<dbReference type="Pfam" id="PF22019">
    <property type="entry name" value="GlgB_N"/>
    <property type="match status" value="1"/>
</dbReference>
<dbReference type="InterPro" id="IPR017853">
    <property type="entry name" value="GH"/>
</dbReference>
<reference evidence="12 13" key="1">
    <citation type="submission" date="2018-05" db="EMBL/GenBank/DDBJ databases">
        <title>A metagenomic window into the 2 km-deep terrestrial subsurface aquifer revealed taxonomically and functionally diverse microbial community comprising novel uncultured bacterial lineages.</title>
        <authorList>
            <person name="Kadnikov V.V."/>
            <person name="Mardanov A.V."/>
            <person name="Beletsky A.V."/>
            <person name="Banks D."/>
            <person name="Pimenov N.V."/>
            <person name="Frank Y.A."/>
            <person name="Karnachuk O.V."/>
            <person name="Ravin N.V."/>
        </authorList>
    </citation>
    <scope>NUCLEOTIDE SEQUENCE [LARGE SCALE GENOMIC DNA]</scope>
    <source>
        <strain evidence="12">BY5</strain>
    </source>
</reference>
<feature type="active site" description="Proton donor" evidence="9 10">
    <location>
        <position position="472"/>
    </location>
</feature>
<dbReference type="PANTHER" id="PTHR43651:SF3">
    <property type="entry name" value="1,4-ALPHA-GLUCAN-BRANCHING ENZYME"/>
    <property type="match status" value="1"/>
</dbReference>
<evidence type="ECO:0000256" key="6">
    <source>
        <dbReference type="ARBA" id="ARBA00022679"/>
    </source>
</evidence>
<keyword evidence="4 9" id="KW-0321">Glycogen metabolism</keyword>
<comment type="similarity">
    <text evidence="3 9">Belongs to the glycosyl hydrolase 13 family. GlgB subfamily.</text>
</comment>
<evidence type="ECO:0000313" key="12">
    <source>
        <dbReference type="EMBL" id="RCK80144.1"/>
    </source>
</evidence>
<dbReference type="Pfam" id="PF02922">
    <property type="entry name" value="CBM_48"/>
    <property type="match status" value="1"/>
</dbReference>
<dbReference type="InterPro" id="IPR006407">
    <property type="entry name" value="GlgB"/>
</dbReference>
<gene>
    <name evidence="9" type="primary">glgB</name>
    <name evidence="12" type="ORF">OZSIB_3648</name>
</gene>
<dbReference type="GO" id="GO:0005978">
    <property type="term" value="P:glycogen biosynthetic process"/>
    <property type="evidence" value="ECO:0007669"/>
    <property type="project" value="UniProtKB-UniRule"/>
</dbReference>
<dbReference type="SUPFAM" id="SSF81296">
    <property type="entry name" value="E set domains"/>
    <property type="match status" value="1"/>
</dbReference>
<organism evidence="12 13">
    <name type="scientific">Candidatus Ozemobacter sibiricus</name>
    <dbReference type="NCBI Taxonomy" id="2268124"/>
    <lineage>
        <taxon>Bacteria</taxon>
        <taxon>Candidatus Ozemobacteria</taxon>
        <taxon>Candidatus Ozemobacterales</taxon>
        <taxon>Candidatus Ozemobacteraceae</taxon>
        <taxon>Candidatus Ozemobacter</taxon>
    </lineage>
</organism>
<dbReference type="InterPro" id="IPR014756">
    <property type="entry name" value="Ig_E-set"/>
</dbReference>
<dbReference type="PANTHER" id="PTHR43651">
    <property type="entry name" value="1,4-ALPHA-GLUCAN-BRANCHING ENZYME"/>
    <property type="match status" value="1"/>
</dbReference>
<evidence type="ECO:0000256" key="2">
    <source>
        <dbReference type="ARBA" id="ARBA00004964"/>
    </source>
</evidence>
<proteinExistence type="inferred from homology"/>
<dbReference type="InterPro" id="IPR006048">
    <property type="entry name" value="A-amylase/branching_C"/>
</dbReference>
<dbReference type="PIRSF" id="PIRSF000463">
    <property type="entry name" value="GlgB"/>
    <property type="match status" value="1"/>
</dbReference>
<dbReference type="FunFam" id="2.60.40.1180:FF:000002">
    <property type="entry name" value="1,4-alpha-glucan branching enzyme GlgB"/>
    <property type="match status" value="1"/>
</dbReference>
<dbReference type="CDD" id="cd02855">
    <property type="entry name" value="E_set_GBE_prok_N"/>
    <property type="match status" value="1"/>
</dbReference>
<comment type="subunit">
    <text evidence="9">Monomer.</text>
</comment>
<dbReference type="Gene3D" id="2.60.40.1180">
    <property type="entry name" value="Golgi alpha-mannosidase II"/>
    <property type="match status" value="1"/>
</dbReference>
<evidence type="ECO:0000313" key="13">
    <source>
        <dbReference type="Proteomes" id="UP000252355"/>
    </source>
</evidence>
<protein>
    <recommendedName>
        <fullName evidence="9">1,4-alpha-glucan branching enzyme GlgB</fullName>
        <ecNumber evidence="9">2.4.1.18</ecNumber>
    </recommendedName>
    <alternativeName>
        <fullName evidence="9">1,4-alpha-D-glucan:1,4-alpha-D-glucan 6-glucosyl-transferase</fullName>
    </alternativeName>
    <alternativeName>
        <fullName evidence="9">Alpha-(1-&gt;4)-glucan branching enzyme</fullName>
    </alternativeName>
    <alternativeName>
        <fullName evidence="9">Glycogen branching enzyme</fullName>
        <shortName evidence="9">BE</shortName>
    </alternativeName>
</protein>
<dbReference type="Gene3D" id="2.60.40.10">
    <property type="entry name" value="Immunoglobulins"/>
    <property type="match status" value="2"/>
</dbReference>
<dbReference type="SUPFAM" id="SSF51011">
    <property type="entry name" value="Glycosyl hydrolase domain"/>
    <property type="match status" value="1"/>
</dbReference>
<dbReference type="InterPro" id="IPR013783">
    <property type="entry name" value="Ig-like_fold"/>
</dbReference>
<accession>A0A367ZPS4</accession>
<comment type="function">
    <text evidence="9">Catalyzes the formation of the alpha-1,6-glucosidic linkages in glycogen by scission of a 1,4-alpha-linked oligosaccharide from growing alpha-1,4-glucan chains and the subsequent attachment of the oligosaccharide to the alpha-1,6 position.</text>
</comment>
<dbReference type="FunFam" id="3.20.20.80:FF:000003">
    <property type="entry name" value="1,4-alpha-glucan branching enzyme GlgB"/>
    <property type="match status" value="1"/>
</dbReference>
<dbReference type="SMART" id="SM00642">
    <property type="entry name" value="Aamy"/>
    <property type="match status" value="1"/>
</dbReference>
<keyword evidence="8 9" id="KW-0119">Carbohydrate metabolism</keyword>
<evidence type="ECO:0000256" key="8">
    <source>
        <dbReference type="ARBA" id="ARBA00023277"/>
    </source>
</evidence>
<dbReference type="Gene3D" id="3.20.20.80">
    <property type="entry name" value="Glycosidases"/>
    <property type="match status" value="1"/>
</dbReference>
<dbReference type="InterPro" id="IPR037439">
    <property type="entry name" value="Branching_enzy"/>
</dbReference>
<dbReference type="EC" id="2.4.1.18" evidence="9"/>
<evidence type="ECO:0000256" key="3">
    <source>
        <dbReference type="ARBA" id="ARBA00009000"/>
    </source>
</evidence>
<evidence type="ECO:0000256" key="1">
    <source>
        <dbReference type="ARBA" id="ARBA00000826"/>
    </source>
</evidence>
<name>A0A367ZPS4_9BACT</name>
<keyword evidence="6 9" id="KW-0808">Transferase</keyword>
<evidence type="ECO:0000256" key="9">
    <source>
        <dbReference type="HAMAP-Rule" id="MF_00685"/>
    </source>
</evidence>
<dbReference type="Proteomes" id="UP000252355">
    <property type="component" value="Unassembled WGS sequence"/>
</dbReference>
<dbReference type="GO" id="GO:0003844">
    <property type="term" value="F:1,4-alpha-glucan branching enzyme activity"/>
    <property type="evidence" value="ECO:0007669"/>
    <property type="project" value="UniProtKB-UniRule"/>
</dbReference>
<feature type="active site" description="Nucleophile" evidence="9 10">
    <location>
        <position position="419"/>
    </location>
</feature>
<dbReference type="Pfam" id="PF00128">
    <property type="entry name" value="Alpha-amylase"/>
    <property type="match status" value="1"/>
</dbReference>
<dbReference type="InterPro" id="IPR013780">
    <property type="entry name" value="Glyco_hydro_b"/>
</dbReference>
<dbReference type="GO" id="GO:0005829">
    <property type="term" value="C:cytosol"/>
    <property type="evidence" value="ECO:0007669"/>
    <property type="project" value="TreeGrafter"/>
</dbReference>
<dbReference type="EMBL" id="QOQW01000008">
    <property type="protein sequence ID" value="RCK80144.1"/>
    <property type="molecule type" value="Genomic_DNA"/>
</dbReference>
<evidence type="ECO:0000259" key="11">
    <source>
        <dbReference type="SMART" id="SM00642"/>
    </source>
</evidence>
<comment type="catalytic activity">
    <reaction evidence="1 9">
        <text>Transfers a segment of a (1-&gt;4)-alpha-D-glucan chain to a primary hydroxy group in a similar glucan chain.</text>
        <dbReference type="EC" id="2.4.1.18"/>
    </reaction>
</comment>
<comment type="pathway">
    <text evidence="2 9">Glycan biosynthesis; glycogen biosynthesis.</text>
</comment>
<keyword evidence="7 9" id="KW-0320">Glycogen biosynthesis</keyword>
<dbReference type="NCBIfam" id="TIGR01515">
    <property type="entry name" value="branching_enzym"/>
    <property type="match status" value="1"/>
</dbReference>
<dbReference type="HAMAP" id="MF_00685">
    <property type="entry name" value="GlgB"/>
    <property type="match status" value="1"/>
</dbReference>
<feature type="domain" description="Glycosyl hydrolase family 13 catalytic" evidence="11">
    <location>
        <begin position="264"/>
        <end position="606"/>
    </location>
</feature>
<dbReference type="CDD" id="cd11322">
    <property type="entry name" value="AmyAc_Glg_BE"/>
    <property type="match status" value="1"/>
</dbReference>
<dbReference type="InterPro" id="IPR054169">
    <property type="entry name" value="GlgB_N"/>
</dbReference>
<dbReference type="SUPFAM" id="SSF51445">
    <property type="entry name" value="(Trans)glycosidases"/>
    <property type="match status" value="1"/>
</dbReference>
<dbReference type="NCBIfam" id="NF008967">
    <property type="entry name" value="PRK12313.1"/>
    <property type="match status" value="1"/>
</dbReference>
<dbReference type="GO" id="GO:0004553">
    <property type="term" value="F:hydrolase activity, hydrolyzing O-glycosyl compounds"/>
    <property type="evidence" value="ECO:0007669"/>
    <property type="project" value="InterPro"/>
</dbReference>
<dbReference type="Pfam" id="PF02806">
    <property type="entry name" value="Alpha-amylase_C"/>
    <property type="match status" value="1"/>
</dbReference>
<dbReference type="InterPro" id="IPR044143">
    <property type="entry name" value="GlgB_N_E_set_prok"/>
</dbReference>
<evidence type="ECO:0000256" key="5">
    <source>
        <dbReference type="ARBA" id="ARBA00022676"/>
    </source>
</evidence>
<keyword evidence="5 9" id="KW-0328">Glycosyltransferase</keyword>
<dbReference type="UniPathway" id="UPA00164"/>
<evidence type="ECO:0000256" key="4">
    <source>
        <dbReference type="ARBA" id="ARBA00022600"/>
    </source>
</evidence>
<dbReference type="AlphaFoldDB" id="A0A367ZPS4"/>
<evidence type="ECO:0000256" key="10">
    <source>
        <dbReference type="PIRSR" id="PIRSR000463-1"/>
    </source>
</evidence>
<dbReference type="NCBIfam" id="NF003811">
    <property type="entry name" value="PRK05402.1"/>
    <property type="match status" value="1"/>
</dbReference>
<dbReference type="InterPro" id="IPR006047">
    <property type="entry name" value="GH13_cat_dom"/>
</dbReference>